<keyword evidence="4" id="KW-0573">Peptidoglycan synthesis</keyword>
<protein>
    <submittedName>
        <fullName evidence="9">FemAB-related protein, PEP-CTERM system-associated</fullName>
    </submittedName>
</protein>
<evidence type="ECO:0000256" key="3">
    <source>
        <dbReference type="ARBA" id="ARBA00022960"/>
    </source>
</evidence>
<dbReference type="InterPro" id="IPR003447">
    <property type="entry name" value="FEMABX"/>
</dbReference>
<dbReference type="InterPro" id="IPR017469">
    <property type="entry name" value="PEP-CTERM_FemAB-rel"/>
</dbReference>
<reference evidence="9 10" key="1">
    <citation type="submission" date="2011-09" db="EMBL/GenBank/DDBJ databases">
        <title>The permanent draft genome of Caldithrix abyssi DSM 13497.</title>
        <authorList>
            <consortium name="US DOE Joint Genome Institute (JGI-PGF)"/>
            <person name="Lucas S."/>
            <person name="Han J."/>
            <person name="Lapidus A."/>
            <person name="Bruce D."/>
            <person name="Goodwin L."/>
            <person name="Pitluck S."/>
            <person name="Peters L."/>
            <person name="Kyrpides N."/>
            <person name="Mavromatis K."/>
            <person name="Ivanova N."/>
            <person name="Mikhailova N."/>
            <person name="Chertkov O."/>
            <person name="Detter J.C."/>
            <person name="Tapia R."/>
            <person name="Han C."/>
            <person name="Land M."/>
            <person name="Hauser L."/>
            <person name="Markowitz V."/>
            <person name="Cheng J.-F."/>
            <person name="Hugenholtz P."/>
            <person name="Woyke T."/>
            <person name="Wu D."/>
            <person name="Spring S."/>
            <person name="Brambilla E."/>
            <person name="Klenk H.-P."/>
            <person name="Eisen J.A."/>
        </authorList>
    </citation>
    <scope>NUCLEOTIDE SEQUENCE [LARGE SCALE GENOMIC DNA]</scope>
    <source>
        <strain evidence="9 10">DSM 13497</strain>
    </source>
</reference>
<organism evidence="9 10">
    <name type="scientific">Caldithrix abyssi DSM 13497</name>
    <dbReference type="NCBI Taxonomy" id="880073"/>
    <lineage>
        <taxon>Bacteria</taxon>
        <taxon>Pseudomonadati</taxon>
        <taxon>Calditrichota</taxon>
        <taxon>Calditrichia</taxon>
        <taxon>Calditrichales</taxon>
        <taxon>Calditrichaceae</taxon>
        <taxon>Caldithrix</taxon>
    </lineage>
</organism>
<keyword evidence="2" id="KW-0808">Transferase</keyword>
<keyword evidence="5" id="KW-0012">Acyltransferase</keyword>
<evidence type="ECO:0000256" key="4">
    <source>
        <dbReference type="ARBA" id="ARBA00022984"/>
    </source>
</evidence>
<comment type="similarity">
    <text evidence="1">Belongs to the FemABX family.</text>
</comment>
<feature type="domain" description="BioF2-like acetyltransferase" evidence="7">
    <location>
        <begin position="150"/>
        <end position="285"/>
    </location>
</feature>
<dbReference type="Proteomes" id="UP000004671">
    <property type="component" value="Chromosome"/>
</dbReference>
<dbReference type="InParanoid" id="H1XXC3"/>
<keyword evidence="3" id="KW-0133">Cell shape</keyword>
<dbReference type="Pfam" id="PF13480">
    <property type="entry name" value="Acetyltransf_6"/>
    <property type="match status" value="1"/>
</dbReference>
<dbReference type="GO" id="GO:0009252">
    <property type="term" value="P:peptidoglycan biosynthetic process"/>
    <property type="evidence" value="ECO:0007669"/>
    <property type="project" value="UniProtKB-KW"/>
</dbReference>
<accession>H1XXC3</accession>
<dbReference type="InterPro" id="IPR016181">
    <property type="entry name" value="Acyl_CoA_acyltransferase"/>
</dbReference>
<dbReference type="Proteomes" id="UP000183868">
    <property type="component" value="Chromosome"/>
</dbReference>
<evidence type="ECO:0000313" key="10">
    <source>
        <dbReference type="Proteomes" id="UP000004671"/>
    </source>
</evidence>
<dbReference type="OrthoDB" id="9773932at2"/>
<evidence type="ECO:0000313" key="9">
    <source>
        <dbReference type="EMBL" id="EHO41908.1"/>
    </source>
</evidence>
<evidence type="ECO:0000313" key="8">
    <source>
        <dbReference type="EMBL" id="APF17841.1"/>
    </source>
</evidence>
<dbReference type="STRING" id="880073.Cabys_1092"/>
<dbReference type="NCBIfam" id="TIGR03019">
    <property type="entry name" value="pepcterm_femAB"/>
    <property type="match status" value="1"/>
</dbReference>
<dbReference type="RefSeq" id="WP_006929095.1">
    <property type="nucleotide sequence ID" value="NZ_CM001402.1"/>
</dbReference>
<dbReference type="GO" id="GO:0071555">
    <property type="term" value="P:cell wall organization"/>
    <property type="evidence" value="ECO:0007669"/>
    <property type="project" value="UniProtKB-KW"/>
</dbReference>
<dbReference type="KEGG" id="caby:Cabys_1092"/>
<dbReference type="PANTHER" id="PTHR36174">
    <property type="entry name" value="LIPID II:GLYCINE GLYCYLTRANSFERASE"/>
    <property type="match status" value="1"/>
</dbReference>
<dbReference type="PROSITE" id="PS51191">
    <property type="entry name" value="FEMABX"/>
    <property type="match status" value="1"/>
</dbReference>
<name>H1XXC3_CALAY</name>
<dbReference type="EMBL" id="CP018099">
    <property type="protein sequence ID" value="APF17841.1"/>
    <property type="molecule type" value="Genomic_DNA"/>
</dbReference>
<dbReference type="InterPro" id="IPR050644">
    <property type="entry name" value="PG_Glycine_Bridge_Synth"/>
</dbReference>
<dbReference type="GO" id="GO:0016755">
    <property type="term" value="F:aminoacyltransferase activity"/>
    <property type="evidence" value="ECO:0007669"/>
    <property type="project" value="InterPro"/>
</dbReference>
<reference evidence="8 11" key="2">
    <citation type="submission" date="2016-11" db="EMBL/GenBank/DDBJ databases">
        <title>Genomic analysis of Caldithrix abyssi and proposal of a novel bacterial phylum Caldithrichaeota.</title>
        <authorList>
            <person name="Kublanov I."/>
            <person name="Sigalova O."/>
            <person name="Gavrilov S."/>
            <person name="Lebedinsky A."/>
            <person name="Ivanova N."/>
            <person name="Daum C."/>
            <person name="Reddy T."/>
            <person name="Klenk H.P."/>
            <person name="Goker M."/>
            <person name="Reva O."/>
            <person name="Miroshnichenko M."/>
            <person name="Kyprides N."/>
            <person name="Woyke T."/>
            <person name="Gelfand M."/>
        </authorList>
    </citation>
    <scope>NUCLEOTIDE SEQUENCE [LARGE SCALE GENOMIC DNA]</scope>
    <source>
        <strain evidence="8 11">LF13</strain>
    </source>
</reference>
<evidence type="ECO:0000313" key="11">
    <source>
        <dbReference type="Proteomes" id="UP000183868"/>
    </source>
</evidence>
<evidence type="ECO:0000256" key="2">
    <source>
        <dbReference type="ARBA" id="ARBA00022679"/>
    </source>
</evidence>
<keyword evidence="10" id="KW-1185">Reference proteome</keyword>
<sequence>MKVAALTPSRYEAWDAFVDYHPSGRIYQKTVWKAIFEQAFGRKTLYYYAEDEAGEIQGVLPLVHFHTFIAGKQLISLPYVNYGGPIFKHELAAELLMTKMRELLEATNSDVVEIRYDQPQAFDLPVKENKVTFYLSLPDSADDLLKSFKAKVRSQIKRPTKEGMYAQIGHINLLNDFYHVFCRNMRHLGTPVYSKKIFQVILNSLPEQTHIVVVYSKDGLPVAAAFLMGYKQTMEIPWASSLRKYNRYSPNMLLYWEALKLAIEKGYKIFDFGRGTREGGTYRFKKQWGGDEIQLYWYYLLGPNGQLPQVNKENPKFERAIKIWQKLPLWFTNLAGPPIVRNIP</sequence>
<dbReference type="PANTHER" id="PTHR36174:SF1">
    <property type="entry name" value="LIPID II:GLYCINE GLYCYLTRANSFERASE"/>
    <property type="match status" value="1"/>
</dbReference>
<dbReference type="GO" id="GO:0008360">
    <property type="term" value="P:regulation of cell shape"/>
    <property type="evidence" value="ECO:0007669"/>
    <property type="project" value="UniProtKB-KW"/>
</dbReference>
<dbReference type="eggNOG" id="COG5653">
    <property type="taxonomic scope" value="Bacteria"/>
</dbReference>
<dbReference type="EMBL" id="CM001402">
    <property type="protein sequence ID" value="EHO41908.1"/>
    <property type="molecule type" value="Genomic_DNA"/>
</dbReference>
<dbReference type="SUPFAM" id="SSF55729">
    <property type="entry name" value="Acyl-CoA N-acyltransferases (Nat)"/>
    <property type="match status" value="2"/>
</dbReference>
<proteinExistence type="inferred from homology"/>
<dbReference type="Gene3D" id="3.40.630.30">
    <property type="match status" value="1"/>
</dbReference>
<evidence type="ECO:0000256" key="5">
    <source>
        <dbReference type="ARBA" id="ARBA00023315"/>
    </source>
</evidence>
<evidence type="ECO:0000259" key="7">
    <source>
        <dbReference type="Pfam" id="PF13480"/>
    </source>
</evidence>
<gene>
    <name evidence="8" type="ORF">Cabys_1092</name>
    <name evidence="9" type="ORF">Calab_2298</name>
</gene>
<evidence type="ECO:0000256" key="6">
    <source>
        <dbReference type="ARBA" id="ARBA00023316"/>
    </source>
</evidence>
<dbReference type="PaxDb" id="880073-Calab_2298"/>
<keyword evidence="6" id="KW-0961">Cell wall biogenesis/degradation</keyword>
<evidence type="ECO:0000256" key="1">
    <source>
        <dbReference type="ARBA" id="ARBA00009943"/>
    </source>
</evidence>
<dbReference type="AlphaFoldDB" id="H1XXC3"/>
<dbReference type="InterPro" id="IPR038740">
    <property type="entry name" value="BioF2-like_GNAT_dom"/>
</dbReference>
<dbReference type="HOGENOM" id="CLU_042156_0_0_0"/>